<dbReference type="Gene3D" id="1.10.533.10">
    <property type="entry name" value="Death Domain, Fas"/>
    <property type="match status" value="2"/>
</dbReference>
<dbReference type="GO" id="GO:0042981">
    <property type="term" value="P:regulation of apoptotic process"/>
    <property type="evidence" value="ECO:0007669"/>
    <property type="project" value="InterPro"/>
</dbReference>
<protein>
    <recommendedName>
        <fullName evidence="2">CARD domain-containing protein</fullName>
    </recommendedName>
</protein>
<keyword evidence="4" id="KW-1185">Reference proteome</keyword>
<feature type="domain" description="CARD" evidence="2">
    <location>
        <begin position="3"/>
        <end position="93"/>
    </location>
</feature>
<dbReference type="AlphaFoldDB" id="A0A7R9A4K3"/>
<evidence type="ECO:0000259" key="2">
    <source>
        <dbReference type="PROSITE" id="PS50209"/>
    </source>
</evidence>
<sequence>MSGEERTWDVINANRAKLRNEVNLNDLLLNLSSRGVFSTHEETRIREKDDITRRFDEFFFTLFHKNPQRHLDDFFQALNEIGRDDVAGFLQGANGQRQQEGMKFIESRRRLLEGIPVHKVCQKLGRLLTQEDVTFISSDSGTGLTNLLDTLCNKSLRYEEWYLDLLVALQDLTLMSRAEELESKTDLNARIGRVMVNFIKIGNPDEVTKRMTAHGILNNDEVGSLNKNIYNVQKMSCLGNVLGSKKGRNLPLICRCLLESGYRSIAEDLLHSSEEELMKYTAGSDMDVYGGTMLLSMREERRSLEECIEQLKGVVDNLSGERNSEERMGQIFDQTKVISKNVDKLLEKHTGETALLPQILLQLQSNDIEKKEQMKALEERLQEMSMTLAKEEGLKAKHEKRSKKLERQLERQQNFMQQKETELNETKAKMKETSKQMETLSNSLEEAEERTSHVSELKTRLEAQNNEIQEQLQREQSLRVESLCLELF</sequence>
<proteinExistence type="predicted"/>
<dbReference type="PROSITE" id="PS50209">
    <property type="entry name" value="CARD"/>
    <property type="match status" value="1"/>
</dbReference>
<evidence type="ECO:0000313" key="4">
    <source>
        <dbReference type="Proteomes" id="UP000677054"/>
    </source>
</evidence>
<reference evidence="3" key="1">
    <citation type="submission" date="2020-11" db="EMBL/GenBank/DDBJ databases">
        <authorList>
            <person name="Tran Van P."/>
        </authorList>
    </citation>
    <scope>NUCLEOTIDE SEQUENCE</scope>
</reference>
<feature type="coiled-coil region" evidence="1">
    <location>
        <begin position="360"/>
        <end position="481"/>
    </location>
</feature>
<gene>
    <name evidence="3" type="ORF">DSTB1V02_LOCUS3001</name>
</gene>
<feature type="coiled-coil region" evidence="1">
    <location>
        <begin position="301"/>
        <end position="328"/>
    </location>
</feature>
<name>A0A7R9A4K3_9CRUS</name>
<dbReference type="SUPFAM" id="SSF90257">
    <property type="entry name" value="Myosin rod fragments"/>
    <property type="match status" value="1"/>
</dbReference>
<dbReference type="EMBL" id="LR899877">
    <property type="protein sequence ID" value="CAD7243064.1"/>
    <property type="molecule type" value="Genomic_DNA"/>
</dbReference>
<dbReference type="EMBL" id="CAJPEV010000360">
    <property type="protein sequence ID" value="CAG0884450.1"/>
    <property type="molecule type" value="Genomic_DNA"/>
</dbReference>
<dbReference type="InterPro" id="IPR001315">
    <property type="entry name" value="CARD"/>
</dbReference>
<evidence type="ECO:0000256" key="1">
    <source>
        <dbReference type="SAM" id="Coils"/>
    </source>
</evidence>
<dbReference type="SUPFAM" id="SSF47986">
    <property type="entry name" value="DEATH domain"/>
    <property type="match status" value="1"/>
</dbReference>
<keyword evidence="1" id="KW-0175">Coiled coil</keyword>
<accession>A0A7R9A4K3</accession>
<evidence type="ECO:0000313" key="3">
    <source>
        <dbReference type="EMBL" id="CAD7243064.1"/>
    </source>
</evidence>
<organism evidence="3">
    <name type="scientific">Darwinula stevensoni</name>
    <dbReference type="NCBI Taxonomy" id="69355"/>
    <lineage>
        <taxon>Eukaryota</taxon>
        <taxon>Metazoa</taxon>
        <taxon>Ecdysozoa</taxon>
        <taxon>Arthropoda</taxon>
        <taxon>Crustacea</taxon>
        <taxon>Oligostraca</taxon>
        <taxon>Ostracoda</taxon>
        <taxon>Podocopa</taxon>
        <taxon>Podocopida</taxon>
        <taxon>Darwinulocopina</taxon>
        <taxon>Darwinuloidea</taxon>
        <taxon>Darwinulidae</taxon>
        <taxon>Darwinula</taxon>
    </lineage>
</organism>
<dbReference type="InterPro" id="IPR011029">
    <property type="entry name" value="DEATH-like_dom_sf"/>
</dbReference>
<dbReference type="Proteomes" id="UP000677054">
    <property type="component" value="Unassembled WGS sequence"/>
</dbReference>